<dbReference type="KEGG" id="hvg:123446798"/>
<feature type="compositionally biased region" description="Pro residues" evidence="1">
    <location>
        <begin position="23"/>
        <end position="33"/>
    </location>
</feature>
<accession>F2D7B4</accession>
<dbReference type="ExpressionAtlas" id="F2D7B4">
    <property type="expression patterns" value="baseline and differential"/>
</dbReference>
<dbReference type="PANTHER" id="PTHR34797:SF10">
    <property type="match status" value="1"/>
</dbReference>
<dbReference type="EnsemblPlants" id="HORVU.MOREX.r3.4HG0331480.2">
    <property type="protein sequence ID" value="HORVU.MOREX.r3.4HG0331480.2"/>
    <property type="gene ID" value="HORVU.MOREX.r3.4HG0331480"/>
</dbReference>
<feature type="region of interest" description="Disordered" evidence="1">
    <location>
        <begin position="115"/>
        <end position="173"/>
    </location>
</feature>
<evidence type="ECO:0000256" key="1">
    <source>
        <dbReference type="SAM" id="MobiDB-lite"/>
    </source>
</evidence>
<dbReference type="Proteomes" id="UP000011116">
    <property type="component" value="Chromosome 4H"/>
</dbReference>
<protein>
    <submittedName>
        <fullName evidence="2">Predicted protein</fullName>
    </submittedName>
</protein>
<feature type="region of interest" description="Disordered" evidence="1">
    <location>
        <begin position="15"/>
        <end position="38"/>
    </location>
</feature>
<dbReference type="OrthoDB" id="604034at2759"/>
<dbReference type="Gramene" id="HORVU.MOREX.r2.4HG0276100.1">
    <property type="protein sequence ID" value="HORVU.MOREX.r2.4HG0276100.1"/>
    <property type="gene ID" value="HORVU.MOREX.r2.4HG0276100"/>
</dbReference>
<keyword evidence="4" id="KW-1185">Reference proteome</keyword>
<dbReference type="RefSeq" id="XP_044979276.1">
    <property type="nucleotide sequence ID" value="XM_045123341.1"/>
</dbReference>
<dbReference type="EMBL" id="AK359776">
    <property type="protein sequence ID" value="BAJ90985.1"/>
    <property type="molecule type" value="mRNA"/>
</dbReference>
<gene>
    <name evidence="3" type="primary">LOC123446798</name>
</gene>
<name>F2D7B4_HORVV</name>
<dbReference type="InterPro" id="IPR040304">
    <property type="entry name" value="ATG8-IP-1/2"/>
</dbReference>
<proteinExistence type="evidence at transcript level"/>
<evidence type="ECO:0000313" key="2">
    <source>
        <dbReference type="EMBL" id="BAJ90985.1"/>
    </source>
</evidence>
<dbReference type="PANTHER" id="PTHR34797">
    <property type="entry name" value="ATG8-INTERACTING PROTEIN 2"/>
    <property type="match status" value="1"/>
</dbReference>
<evidence type="ECO:0000313" key="3">
    <source>
        <dbReference type="EnsemblPlants" id="HORVU.MOREX.r3.4HG0331480.2"/>
    </source>
</evidence>
<evidence type="ECO:0000313" key="4">
    <source>
        <dbReference type="Proteomes" id="UP000011116"/>
    </source>
</evidence>
<sequence length="261" mass="26985">MAGSDWEVVSLTASTYAAAPGGPTSPPPPPPTLLHPLHNTETETELPPLLLVPNPPAPPPHLFMSQHFNLPKKEPLFSSTHLLENTGGQELESDDPAVPDADADGLNLNMPCPQNYWDDAPVLASPAGSGPQEEGGGGEEPQQTTMPCSLPDAAAVGSSALPDDATAAAPSGGGGVGACNCNAAQAWWEKTFSFPRSDGTQPLAFRFVFVAGKLQIQEEDNLRPAPVPEFGQTQKISCVSEPLGQVKVGMLGGGSPVAQQG</sequence>
<reference evidence="3" key="3">
    <citation type="submission" date="2020-10" db="EMBL/GenBank/DDBJ databases">
        <authorList>
            <person name="Scholz U."/>
            <person name="Mascher M."/>
            <person name="Fiebig A."/>
        </authorList>
    </citation>
    <scope>NUCLEOTIDE SEQUENCE [LARGE SCALE GENOMIC DNA]</scope>
    <source>
        <strain evidence="3">cv. Morex</strain>
    </source>
</reference>
<reference evidence="3" key="4">
    <citation type="submission" date="2022-01" db="UniProtKB">
        <authorList>
            <consortium name="EnsemblPlants"/>
        </authorList>
    </citation>
    <scope>IDENTIFICATION</scope>
    <source>
        <strain evidence="3">subsp. vulgare</strain>
    </source>
</reference>
<dbReference type="AlphaFoldDB" id="F2D7B4"/>
<reference evidence="4" key="2">
    <citation type="journal article" date="2012" name="Nature">
        <title>A physical, genetic and functional sequence assembly of the barley genome.</title>
        <authorList>
            <consortium name="The International Barley Genome Sequencing Consortium"/>
            <person name="Mayer K.F."/>
            <person name="Waugh R."/>
            <person name="Brown J.W."/>
            <person name="Schulman A."/>
            <person name="Langridge P."/>
            <person name="Platzer M."/>
            <person name="Fincher G.B."/>
            <person name="Muehlbauer G.J."/>
            <person name="Sato K."/>
            <person name="Close T.J."/>
            <person name="Wise R.P."/>
            <person name="Stein N."/>
        </authorList>
    </citation>
    <scope>NUCLEOTIDE SEQUENCE [LARGE SCALE GENOMIC DNA]</scope>
    <source>
        <strain evidence="4">cv. Morex</strain>
    </source>
</reference>
<organism evidence="2">
    <name type="scientific">Hordeum vulgare subsp. vulgare</name>
    <name type="common">Domesticated barley</name>
    <dbReference type="NCBI Taxonomy" id="112509"/>
    <lineage>
        <taxon>Eukaryota</taxon>
        <taxon>Viridiplantae</taxon>
        <taxon>Streptophyta</taxon>
        <taxon>Embryophyta</taxon>
        <taxon>Tracheophyta</taxon>
        <taxon>Spermatophyta</taxon>
        <taxon>Magnoliopsida</taxon>
        <taxon>Liliopsida</taxon>
        <taxon>Poales</taxon>
        <taxon>Poaceae</taxon>
        <taxon>BOP clade</taxon>
        <taxon>Pooideae</taxon>
        <taxon>Triticodae</taxon>
        <taxon>Triticeae</taxon>
        <taxon>Hordeinae</taxon>
        <taxon>Hordeum</taxon>
    </lineage>
</organism>
<dbReference type="Gramene" id="HORVU.MOREX.r3.4HG0331480.2">
    <property type="protein sequence ID" value="HORVU.MOREX.r3.4HG0331480.2"/>
    <property type="gene ID" value="HORVU.MOREX.r3.4HG0331480"/>
</dbReference>
<dbReference type="GeneID" id="123446798"/>
<reference evidence="2" key="1">
    <citation type="journal article" date="2011" name="Plant Physiol.">
        <title>Comprehensive sequence analysis of 24,783 barley full-length cDNAs derived from 12 clone libraries.</title>
        <authorList>
            <person name="Matsumoto T."/>
            <person name="Tanaka T."/>
            <person name="Sakai H."/>
            <person name="Amano N."/>
            <person name="Kanamori H."/>
            <person name="Kurita K."/>
            <person name="Kikuta A."/>
            <person name="Kamiya K."/>
            <person name="Yamamoto M."/>
            <person name="Ikawa H."/>
            <person name="Fujii N."/>
            <person name="Hori K."/>
            <person name="Itoh T."/>
            <person name="Sato K."/>
        </authorList>
    </citation>
    <scope>NUCLEOTIDE SEQUENCE</scope>
    <source>
        <tissue evidence="2">Shoot</tissue>
    </source>
</reference>